<evidence type="ECO:0000313" key="1">
    <source>
        <dbReference type="EMBL" id="KAF2612919.1"/>
    </source>
</evidence>
<comment type="caution">
    <text evidence="1">The sequence shown here is derived from an EMBL/GenBank/DDBJ whole genome shotgun (WGS) entry which is preliminary data.</text>
</comment>
<organism evidence="1">
    <name type="scientific">Brassica cretica</name>
    <name type="common">Mustard</name>
    <dbReference type="NCBI Taxonomy" id="69181"/>
    <lineage>
        <taxon>Eukaryota</taxon>
        <taxon>Viridiplantae</taxon>
        <taxon>Streptophyta</taxon>
        <taxon>Embryophyta</taxon>
        <taxon>Tracheophyta</taxon>
        <taxon>Spermatophyta</taxon>
        <taxon>Magnoliopsida</taxon>
        <taxon>eudicotyledons</taxon>
        <taxon>Gunneridae</taxon>
        <taxon>Pentapetalae</taxon>
        <taxon>rosids</taxon>
        <taxon>malvids</taxon>
        <taxon>Brassicales</taxon>
        <taxon>Brassicaceae</taxon>
        <taxon>Brassiceae</taxon>
        <taxon>Brassica</taxon>
    </lineage>
</organism>
<sequence length="117" mass="13242">MSSFLQRVLWMAWSVYGNCNLEEGLVYLVNRMNGAYVLMHYGFKFDGSMQNQGEPILAASLLSTTDCLSQKQRRWGEDMVWHPSGHTLFSVYTADDGDSQISILNLNKTPRGNFPGE</sequence>
<name>A0A8S9M4K0_BRACR</name>
<dbReference type="AlphaFoldDB" id="A0A8S9M4K0"/>
<dbReference type="PANTHER" id="PTHR47232">
    <property type="entry name" value="TRANSDUCIN FAMILY PROTEIN / WD-40 REPEAT FAMILY PROTEIN"/>
    <property type="match status" value="1"/>
</dbReference>
<protein>
    <submittedName>
        <fullName evidence="1">Uncharacterized protein</fullName>
    </submittedName>
</protein>
<dbReference type="EMBL" id="QGKY02000089">
    <property type="protein sequence ID" value="KAF2612919.1"/>
    <property type="molecule type" value="Genomic_DNA"/>
</dbReference>
<accession>A0A8S9M4K0</accession>
<dbReference type="PANTHER" id="PTHR47232:SF1">
    <property type="entry name" value="TRANSDUCIN FAMILY PROTEIN _ WD-40 REPEAT FAMILY PROTEIN"/>
    <property type="match status" value="1"/>
</dbReference>
<proteinExistence type="predicted"/>
<reference evidence="1" key="1">
    <citation type="submission" date="2019-12" db="EMBL/GenBank/DDBJ databases">
        <title>Genome sequencing and annotation of Brassica cretica.</title>
        <authorList>
            <person name="Studholme D.J."/>
            <person name="Sarris P.F."/>
        </authorList>
    </citation>
    <scope>NUCLEOTIDE SEQUENCE</scope>
    <source>
        <strain evidence="1">PFS-102/07</strain>
        <tissue evidence="1">Leaf</tissue>
    </source>
</reference>
<gene>
    <name evidence="1" type="ORF">F2Q70_00008144</name>
</gene>